<accession>A0A4S2MAX7</accession>
<evidence type="ECO:0000313" key="2">
    <source>
        <dbReference type="EMBL" id="TGZ71297.1"/>
    </source>
</evidence>
<keyword evidence="3" id="KW-1185">Reference proteome</keyword>
<proteinExistence type="predicted"/>
<organism evidence="2 3">
    <name type="scientific">Opisthorchis felineus</name>
    <dbReference type="NCBI Taxonomy" id="147828"/>
    <lineage>
        <taxon>Eukaryota</taxon>
        <taxon>Metazoa</taxon>
        <taxon>Spiralia</taxon>
        <taxon>Lophotrochozoa</taxon>
        <taxon>Platyhelminthes</taxon>
        <taxon>Trematoda</taxon>
        <taxon>Digenea</taxon>
        <taxon>Opisthorchiida</taxon>
        <taxon>Opisthorchiata</taxon>
        <taxon>Opisthorchiidae</taxon>
        <taxon>Opisthorchis</taxon>
    </lineage>
</organism>
<feature type="region of interest" description="Disordered" evidence="1">
    <location>
        <begin position="552"/>
        <end position="574"/>
    </location>
</feature>
<name>A0A4S2MAX7_OPIFE</name>
<reference evidence="2 3" key="1">
    <citation type="journal article" date="2019" name="BMC Genomics">
        <title>New insights from Opisthorchis felineus genome: update on genomics of the epidemiologically important liver flukes.</title>
        <authorList>
            <person name="Ershov N.I."/>
            <person name="Mordvinov V.A."/>
            <person name="Prokhortchouk E.B."/>
            <person name="Pakharukova M.Y."/>
            <person name="Gunbin K.V."/>
            <person name="Ustyantsev K."/>
            <person name="Genaev M.A."/>
            <person name="Blinov A.G."/>
            <person name="Mazur A."/>
            <person name="Boulygina E."/>
            <person name="Tsygankova S."/>
            <person name="Khrameeva E."/>
            <person name="Chekanov N."/>
            <person name="Fan G."/>
            <person name="Xiao A."/>
            <person name="Zhang H."/>
            <person name="Xu X."/>
            <person name="Yang H."/>
            <person name="Solovyev V."/>
            <person name="Lee S.M."/>
            <person name="Liu X."/>
            <person name="Afonnikov D.A."/>
            <person name="Skryabin K.G."/>
        </authorList>
    </citation>
    <scope>NUCLEOTIDE SEQUENCE [LARGE SCALE GENOMIC DNA]</scope>
    <source>
        <strain evidence="2">AK-0245</strain>
        <tissue evidence="2">Whole organism</tissue>
    </source>
</reference>
<dbReference type="STRING" id="147828.A0A4S2MAX7"/>
<evidence type="ECO:0000313" key="3">
    <source>
        <dbReference type="Proteomes" id="UP000308267"/>
    </source>
</evidence>
<comment type="caution">
    <text evidence="2">The sequence shown here is derived from an EMBL/GenBank/DDBJ whole genome shotgun (WGS) entry which is preliminary data.</text>
</comment>
<protein>
    <submittedName>
        <fullName evidence="2">Uncharacterized protein</fullName>
    </submittedName>
</protein>
<gene>
    <name evidence="2" type="ORF">CRM22_002730</name>
</gene>
<sequence>MFFFKSCFVTYKKLPKVLQTVSPLHKLSLVACVQDPQDEATSDETTALLYFDIQNFNKALLPPGCTQSVAEEMEQLMNHNITDRKLVTVSAQDGVKKLWGYTIRTEMKSSFTSEDLQVQMGDPILKASFETRSDFVKRWFVDDASPKPLTLCFEKFSVHWGLGYYEMYFEVHFNVETIAEKDRANFGLELAKISQGPGSKGPYPRDTSYVNWLDTWKKLERMVFSKGPLRMISHACTRFEKVNTTVQHIEGSVLVNNFPSKLNYERSNQVTRSQLEAILVSPTSGVPPPISIQMSDFGWSAYPFAVQEVYYDLRGLSTEPGQSGVSAMTAKLLSSLSTATDGFSVGTQITEKIERCLLSRPPVQRLEHFLKVPLLLEGNAVTWKNPPAENSDYYSRLKQNVNIYLQNVIDAGNLRKVITAFQVGKLAKDALAFYYYENVHVHLRLIYDALAVGQQLSLSGTETDLVKEAKTWLETEYSSALKKLPQSGIHLGEREKSHLTEINEPIVCGYIYHHPDESMRGPGNLLTTGVPEPPLVWVFPTSAVKPQIETTVSTPTTTADNDVLVSSTHSTESV</sequence>
<dbReference type="Proteomes" id="UP000308267">
    <property type="component" value="Unassembled WGS sequence"/>
</dbReference>
<dbReference type="AlphaFoldDB" id="A0A4S2MAX7"/>
<dbReference type="EMBL" id="SJOL01004744">
    <property type="protein sequence ID" value="TGZ71297.1"/>
    <property type="molecule type" value="Genomic_DNA"/>
</dbReference>
<evidence type="ECO:0000256" key="1">
    <source>
        <dbReference type="SAM" id="MobiDB-lite"/>
    </source>
</evidence>
<dbReference type="OrthoDB" id="10353987at2759"/>